<evidence type="ECO:0000313" key="2">
    <source>
        <dbReference type="Proteomes" id="UP001163321"/>
    </source>
</evidence>
<dbReference type="Proteomes" id="UP001163321">
    <property type="component" value="Chromosome 9"/>
</dbReference>
<organism evidence="1 2">
    <name type="scientific">Peronosclerospora sorghi</name>
    <dbReference type="NCBI Taxonomy" id="230839"/>
    <lineage>
        <taxon>Eukaryota</taxon>
        <taxon>Sar</taxon>
        <taxon>Stramenopiles</taxon>
        <taxon>Oomycota</taxon>
        <taxon>Peronosporomycetes</taxon>
        <taxon>Peronosporales</taxon>
        <taxon>Peronosporaceae</taxon>
        <taxon>Peronosclerospora</taxon>
    </lineage>
</organism>
<proteinExistence type="predicted"/>
<protein>
    <submittedName>
        <fullName evidence="1">Uncharacterized protein</fullName>
    </submittedName>
</protein>
<reference evidence="1 2" key="1">
    <citation type="journal article" date="2022" name="bioRxiv">
        <title>The genome of the oomycete Peronosclerospora sorghi, a cosmopolitan pathogen of maize and sorghum, is inflated with dispersed pseudogenes.</title>
        <authorList>
            <person name="Fletcher K."/>
            <person name="Martin F."/>
            <person name="Isakeit T."/>
            <person name="Cavanaugh K."/>
            <person name="Magill C."/>
            <person name="Michelmore R."/>
        </authorList>
    </citation>
    <scope>NUCLEOTIDE SEQUENCE [LARGE SCALE GENOMIC DNA]</scope>
    <source>
        <strain evidence="1">P6</strain>
    </source>
</reference>
<name>A0ACC0VH54_9STRA</name>
<comment type="caution">
    <text evidence="1">The sequence shown here is derived from an EMBL/GenBank/DDBJ whole genome shotgun (WGS) entry which is preliminary data.</text>
</comment>
<keyword evidence="2" id="KW-1185">Reference proteome</keyword>
<sequence>MWRKGRDEFMSHSACRHRVAKLGTNTNVYIFPAYPLPRKQGSLWNTTMKDLQHARERFGKYFYDNDKHKTYLPRLLIPFIEKSLL</sequence>
<gene>
    <name evidence="1" type="ORF">PsorP6_013883</name>
</gene>
<accession>A0ACC0VH54</accession>
<evidence type="ECO:0000313" key="1">
    <source>
        <dbReference type="EMBL" id="KAI9905255.1"/>
    </source>
</evidence>
<dbReference type="EMBL" id="CM047588">
    <property type="protein sequence ID" value="KAI9905255.1"/>
    <property type="molecule type" value="Genomic_DNA"/>
</dbReference>